<dbReference type="Proteomes" id="UP000583454">
    <property type="component" value="Unassembled WGS sequence"/>
</dbReference>
<feature type="chain" id="PRO_5032666631" description="ABC transporter ATPase" evidence="1">
    <location>
        <begin position="20"/>
        <end position="150"/>
    </location>
</feature>
<feature type="signal peptide" evidence="1">
    <location>
        <begin position="1"/>
        <end position="19"/>
    </location>
</feature>
<gene>
    <name evidence="2" type="ORF">HNR00_002204</name>
</gene>
<dbReference type="PROSITE" id="PS51257">
    <property type="entry name" value="PROKAR_LIPOPROTEIN"/>
    <property type="match status" value="1"/>
</dbReference>
<dbReference type="EMBL" id="JACHOP010000007">
    <property type="protein sequence ID" value="MBB5757491.1"/>
    <property type="molecule type" value="Genomic_DNA"/>
</dbReference>
<protein>
    <recommendedName>
        <fullName evidence="4">ABC transporter ATPase</fullName>
    </recommendedName>
</protein>
<evidence type="ECO:0000256" key="1">
    <source>
        <dbReference type="SAM" id="SignalP"/>
    </source>
</evidence>
<keyword evidence="1" id="KW-0732">Signal</keyword>
<sequence length="150" mass="15559">MRPLLLLPALLLCATTACAEPSCTDLIDRVTAATGATVAERSADFARFDAGENSSLTLSCGGVHPSSVGAQHRSESPPEAYYDLFAKAGQAVTGIGADILREAAKRARDAAGRLRHSNVEAGGALVTCSTMKNDKGPLTLCAVIERADRS</sequence>
<organism evidence="2 3">
    <name type="scientific">Methylorubrum rhodinum</name>
    <dbReference type="NCBI Taxonomy" id="29428"/>
    <lineage>
        <taxon>Bacteria</taxon>
        <taxon>Pseudomonadati</taxon>
        <taxon>Pseudomonadota</taxon>
        <taxon>Alphaproteobacteria</taxon>
        <taxon>Hyphomicrobiales</taxon>
        <taxon>Methylobacteriaceae</taxon>
        <taxon>Methylorubrum</taxon>
    </lineage>
</organism>
<keyword evidence="3" id="KW-1185">Reference proteome</keyword>
<evidence type="ECO:0000313" key="3">
    <source>
        <dbReference type="Proteomes" id="UP000583454"/>
    </source>
</evidence>
<name>A0A840ZKH8_9HYPH</name>
<dbReference type="RefSeq" id="WP_183569100.1">
    <property type="nucleotide sequence ID" value="NZ_JACHOP010000007.1"/>
</dbReference>
<dbReference type="AlphaFoldDB" id="A0A840ZKH8"/>
<reference evidence="2 3" key="1">
    <citation type="submission" date="2020-08" db="EMBL/GenBank/DDBJ databases">
        <title>Genomic Encyclopedia of Type Strains, Phase IV (KMG-IV): sequencing the most valuable type-strain genomes for metagenomic binning, comparative biology and taxonomic classification.</title>
        <authorList>
            <person name="Goeker M."/>
        </authorList>
    </citation>
    <scope>NUCLEOTIDE SEQUENCE [LARGE SCALE GENOMIC DNA]</scope>
    <source>
        <strain evidence="2 3">DSM 2163</strain>
    </source>
</reference>
<accession>A0A840ZKH8</accession>
<proteinExistence type="predicted"/>
<evidence type="ECO:0008006" key="4">
    <source>
        <dbReference type="Google" id="ProtNLM"/>
    </source>
</evidence>
<comment type="caution">
    <text evidence="2">The sequence shown here is derived from an EMBL/GenBank/DDBJ whole genome shotgun (WGS) entry which is preliminary data.</text>
</comment>
<evidence type="ECO:0000313" key="2">
    <source>
        <dbReference type="EMBL" id="MBB5757491.1"/>
    </source>
</evidence>